<dbReference type="SMART" id="SM00327">
    <property type="entry name" value="VWA"/>
    <property type="match status" value="1"/>
</dbReference>
<evidence type="ECO:0000313" key="3">
    <source>
        <dbReference type="EMBL" id="BAL56984.1"/>
    </source>
</evidence>
<dbReference type="InterPro" id="IPR036465">
    <property type="entry name" value="vWFA_dom_sf"/>
</dbReference>
<dbReference type="AlphaFoldDB" id="H5SLE8"/>
<reference evidence="3" key="2">
    <citation type="journal article" date="2012" name="PLoS ONE">
        <title>A Deeply Branching Thermophilic Bacterium with an Ancient Acetyl-CoA Pathway Dominates a Subsurface Ecosystem.</title>
        <authorList>
            <person name="Takami H."/>
            <person name="Noguchi H."/>
            <person name="Takaki Y."/>
            <person name="Uchiyama I."/>
            <person name="Toyoda A."/>
            <person name="Nishi S."/>
            <person name="Chee G.-J."/>
            <person name="Arai W."/>
            <person name="Nunoura T."/>
            <person name="Itoh T."/>
            <person name="Hattori M."/>
            <person name="Takai K."/>
        </authorList>
    </citation>
    <scope>NUCLEOTIDE SEQUENCE</scope>
</reference>
<dbReference type="Gene3D" id="3.40.50.410">
    <property type="entry name" value="von Willebrand factor, type A domain"/>
    <property type="match status" value="1"/>
</dbReference>
<keyword evidence="1" id="KW-0175">Coiled coil</keyword>
<dbReference type="Pfam" id="PF06969">
    <property type="entry name" value="HemN_C"/>
    <property type="match status" value="1"/>
</dbReference>
<proteinExistence type="predicted"/>
<dbReference type="CDD" id="cd00198">
    <property type="entry name" value="vWFA"/>
    <property type="match status" value="1"/>
</dbReference>
<evidence type="ECO:0000259" key="2">
    <source>
        <dbReference type="SMART" id="SM00327"/>
    </source>
</evidence>
<dbReference type="EMBL" id="AP011763">
    <property type="protein sequence ID" value="BAL56984.1"/>
    <property type="molecule type" value="Genomic_DNA"/>
</dbReference>
<evidence type="ECO:0000256" key="1">
    <source>
        <dbReference type="SAM" id="Coils"/>
    </source>
</evidence>
<gene>
    <name evidence="3" type="ORF">HGMM_F46A05C23</name>
</gene>
<feature type="coiled-coil region" evidence="1">
    <location>
        <begin position="58"/>
        <end position="120"/>
    </location>
</feature>
<dbReference type="SUPFAM" id="SSF53300">
    <property type="entry name" value="vWA-like"/>
    <property type="match status" value="1"/>
</dbReference>
<organism evidence="3">
    <name type="scientific">uncultured prokaryote</name>
    <dbReference type="NCBI Taxonomy" id="198431"/>
    <lineage>
        <taxon>unclassified sequences</taxon>
        <taxon>environmental samples</taxon>
    </lineage>
</organism>
<dbReference type="InterPro" id="IPR010723">
    <property type="entry name" value="HemN_C"/>
</dbReference>
<reference evidence="3" key="1">
    <citation type="journal article" date="2005" name="Environ. Microbiol.">
        <title>Genetic and functional properties of uncultivated thermophilic crenarchaeotes from a subsurface gold mine as revealed by analysis of genome fragments.</title>
        <authorList>
            <person name="Nunoura T."/>
            <person name="Hirayama H."/>
            <person name="Takami H."/>
            <person name="Oida H."/>
            <person name="Nishi S."/>
            <person name="Shimamura S."/>
            <person name="Suzuki Y."/>
            <person name="Inagaki F."/>
            <person name="Takai K."/>
            <person name="Nealson K.H."/>
            <person name="Horikoshi K."/>
        </authorList>
    </citation>
    <scope>NUCLEOTIDE SEQUENCE</scope>
</reference>
<sequence>MLSFYRYARWDGTQEVFAPDEEQALDEVAEDYLAHGDLRRALRDLFTRGMRGSRGQHLEGLRDLLERLRRLRQERLQRYNLDSVLEDLRKRLDHILETERKAIDERVAEATQKAEQQKDDPLAQRMRDLVHTRAQKSKEFLDSLPKSLAGAVRQLSSYDFFSPEAQREFQELLDMLRGRMMENFFQGLRQALQGMTPEQWREIREMLHALNQMLRQRARGQEPDFQGFLQRFGHFFGPNPPRTLDELLERLAQQMAMAQSLLESLSPAQRQELDELLRSALDEATMRELAELASHMNTLFPPDELGRRYPFTGDEELDLDQAMEMMRHLQSMDDLEEKIQEAMRTGDLEGIDLDKVEEVLGPHARRILEALQRILRRLEEEGYLQRKGKRLELTPKGIRRIGQKALKEVFVHLKKDRLGGHLVVQKGVGQDLSGSTRPYQFGDGLDIDLGKSILNALRRTGPVLPVRFRVEDFEVNEREHLTQAVTCLLLDQSRSMGLFGSFQAAKKVALALSTLIRTQFPRDVLYLIGFSDYAMEIRPEDLAQVTWNAWVSGTNLQHALMLSRKLIARHKGANRQILVITDGEPTAHLEGGRAWFSYPPSWRTIQETLREVKRCTQEGIIINTFMLESNYDLVNFVEKMTRINRGRAFFTTPDRLGQYVLVDYVTNRRKRVVG</sequence>
<accession>H5SLE8</accession>
<name>H5SLE8_9ZZZZ</name>
<protein>
    <submittedName>
        <fullName evidence="3">von Willebrand factor type A</fullName>
    </submittedName>
</protein>
<dbReference type="InterPro" id="IPR002035">
    <property type="entry name" value="VWF_A"/>
</dbReference>
<feature type="domain" description="VWFA" evidence="2">
    <location>
        <begin position="483"/>
        <end position="666"/>
    </location>
</feature>